<name>A0A336KKU4_CULSO</name>
<reference evidence="1" key="1">
    <citation type="submission" date="2018-04" db="EMBL/GenBank/DDBJ databases">
        <authorList>
            <person name="Go L.Y."/>
            <person name="Mitchell J.A."/>
        </authorList>
    </citation>
    <scope>NUCLEOTIDE SEQUENCE</scope>
    <source>
        <tissue evidence="1">Whole organism</tissue>
    </source>
</reference>
<evidence type="ECO:0000313" key="1">
    <source>
        <dbReference type="EMBL" id="SSX05109.1"/>
    </source>
</evidence>
<proteinExistence type="predicted"/>
<sequence length="149" mass="16684">MNKKNKKKNELNLLVLSHLHQCHALNRTNHLTGTSLTPYFLNPVSRLQKSRISGISNKIIASLSKPRPKAYPIEFLTPVFCKISSRIMPQPNTSIHFPLCKISNSHEGCVNGKYVSTQRHSILGPNKDFAISPKIRFNSCSMSLTASKV</sequence>
<protein>
    <submittedName>
        <fullName evidence="1">CSON012370 protein</fullName>
    </submittedName>
</protein>
<dbReference type="EMBL" id="UFQT01000580">
    <property type="protein sequence ID" value="SSX25470.1"/>
    <property type="molecule type" value="Genomic_DNA"/>
</dbReference>
<reference evidence="2" key="2">
    <citation type="submission" date="2018-07" db="EMBL/GenBank/DDBJ databases">
        <authorList>
            <person name="Quirk P.G."/>
            <person name="Krulwich T.A."/>
        </authorList>
    </citation>
    <scope>NUCLEOTIDE SEQUENCE</scope>
</reference>
<organism evidence="1">
    <name type="scientific">Culicoides sonorensis</name>
    <name type="common">Biting midge</name>
    <dbReference type="NCBI Taxonomy" id="179676"/>
    <lineage>
        <taxon>Eukaryota</taxon>
        <taxon>Metazoa</taxon>
        <taxon>Ecdysozoa</taxon>
        <taxon>Arthropoda</taxon>
        <taxon>Hexapoda</taxon>
        <taxon>Insecta</taxon>
        <taxon>Pterygota</taxon>
        <taxon>Neoptera</taxon>
        <taxon>Endopterygota</taxon>
        <taxon>Diptera</taxon>
        <taxon>Nematocera</taxon>
        <taxon>Chironomoidea</taxon>
        <taxon>Ceratopogonidae</taxon>
        <taxon>Ceratopogoninae</taxon>
        <taxon>Culicoides</taxon>
        <taxon>Monoculicoides</taxon>
    </lineage>
</organism>
<gene>
    <name evidence="1" type="primary">CSON012370</name>
</gene>
<evidence type="ECO:0000313" key="2">
    <source>
        <dbReference type="EMBL" id="SSX25470.1"/>
    </source>
</evidence>
<dbReference type="EMBL" id="UFQS01000580">
    <property type="protein sequence ID" value="SSX05109.1"/>
    <property type="molecule type" value="Genomic_DNA"/>
</dbReference>
<dbReference type="VEuPathDB" id="VectorBase:CSON012370"/>
<accession>A0A336KKU4</accession>
<dbReference type="AlphaFoldDB" id="A0A336KKU4"/>